<evidence type="ECO:0000313" key="2">
    <source>
        <dbReference type="EMBL" id="MBP1934052.1"/>
    </source>
</evidence>
<feature type="transmembrane region" description="Helical" evidence="1">
    <location>
        <begin position="45"/>
        <end position="65"/>
    </location>
</feature>
<comment type="caution">
    <text evidence="2">The sequence shown here is derived from an EMBL/GenBank/DDBJ whole genome shotgun (WGS) entry which is preliminary data.</text>
</comment>
<keyword evidence="1" id="KW-0812">Transmembrane</keyword>
<evidence type="ECO:0000256" key="1">
    <source>
        <dbReference type="SAM" id="Phobius"/>
    </source>
</evidence>
<dbReference type="RefSeq" id="WP_209812063.1">
    <property type="nucleotide sequence ID" value="NZ_JAGGKT010000016.1"/>
</dbReference>
<organism evidence="2 3">
    <name type="scientific">Ammoniphilus resinae</name>
    <dbReference type="NCBI Taxonomy" id="861532"/>
    <lineage>
        <taxon>Bacteria</taxon>
        <taxon>Bacillati</taxon>
        <taxon>Bacillota</taxon>
        <taxon>Bacilli</taxon>
        <taxon>Bacillales</taxon>
        <taxon>Paenibacillaceae</taxon>
        <taxon>Aneurinibacillus group</taxon>
        <taxon>Ammoniphilus</taxon>
    </lineage>
</organism>
<keyword evidence="1" id="KW-1133">Transmembrane helix</keyword>
<proteinExistence type="predicted"/>
<sequence length="258" mass="29737">MSEMENQYRQLLQEEKIPQVDFDHMWSRIERDIKPRKKAVPTKKAVLIFSTAFLLVVGTASANYFSKVGQTEINVVSQQELPPPPFRSTEVNEEDAHPDLSMYGTITREESVKLVGTQFALPSYVPEGFQLAFEGGQDYMFVMNEDRSFQKRELIPILKHLYHAIYTNGGVKPDQKQMKDAVHVSYFFYNTEIKSSINMVAEKTKSFTFEGYDAFYQEDVLTVFRPGEKDGLTEIKIFGPIPSEEKEKMMKSLLDGWK</sequence>
<keyword evidence="1" id="KW-0472">Membrane</keyword>
<name>A0ABS4GUX0_9BACL</name>
<evidence type="ECO:0000313" key="3">
    <source>
        <dbReference type="Proteomes" id="UP001519343"/>
    </source>
</evidence>
<gene>
    <name evidence="2" type="ORF">J2Z37_004069</name>
</gene>
<keyword evidence="3" id="KW-1185">Reference proteome</keyword>
<reference evidence="2 3" key="1">
    <citation type="submission" date="2021-03" db="EMBL/GenBank/DDBJ databases">
        <title>Genomic Encyclopedia of Type Strains, Phase IV (KMG-IV): sequencing the most valuable type-strain genomes for metagenomic binning, comparative biology and taxonomic classification.</title>
        <authorList>
            <person name="Goeker M."/>
        </authorList>
    </citation>
    <scope>NUCLEOTIDE SEQUENCE [LARGE SCALE GENOMIC DNA]</scope>
    <source>
        <strain evidence="2 3">DSM 24738</strain>
    </source>
</reference>
<evidence type="ECO:0008006" key="4">
    <source>
        <dbReference type="Google" id="ProtNLM"/>
    </source>
</evidence>
<dbReference type="EMBL" id="JAGGKT010000016">
    <property type="protein sequence ID" value="MBP1934052.1"/>
    <property type="molecule type" value="Genomic_DNA"/>
</dbReference>
<dbReference type="Proteomes" id="UP001519343">
    <property type="component" value="Unassembled WGS sequence"/>
</dbReference>
<accession>A0ABS4GUX0</accession>
<protein>
    <recommendedName>
        <fullName evidence="4">Anti-sigma factor</fullName>
    </recommendedName>
</protein>